<feature type="chain" id="PRO_5005272056" description="Peptidase S1 domain-containing protein" evidence="1">
    <location>
        <begin position="23"/>
        <end position="548"/>
    </location>
</feature>
<comment type="caution">
    <text evidence="2">The sequence shown here is derived from an EMBL/GenBank/DDBJ whole genome shotgun (WGS) entry which is preliminary data.</text>
</comment>
<dbReference type="EMBL" id="FNRS01000002">
    <property type="protein sequence ID" value="SED67984.1"/>
    <property type="molecule type" value="Genomic_DNA"/>
</dbReference>
<evidence type="ECO:0000313" key="3">
    <source>
        <dbReference type="EMBL" id="SED67984.1"/>
    </source>
</evidence>
<keyword evidence="1" id="KW-0732">Signal</keyword>
<dbReference type="EMBL" id="JYLA01000011">
    <property type="protein sequence ID" value="KMM82586.1"/>
    <property type="molecule type" value="Genomic_DNA"/>
</dbReference>
<evidence type="ECO:0000256" key="1">
    <source>
        <dbReference type="SAM" id="SignalP"/>
    </source>
</evidence>
<evidence type="ECO:0008006" key="6">
    <source>
        <dbReference type="Google" id="ProtNLM"/>
    </source>
</evidence>
<dbReference type="AlphaFoldDB" id="A0A0J6GCX0"/>
<evidence type="ECO:0000313" key="4">
    <source>
        <dbReference type="Proteomes" id="UP000036395"/>
    </source>
</evidence>
<reference evidence="3 5" key="2">
    <citation type="submission" date="2016-10" db="EMBL/GenBank/DDBJ databases">
        <authorList>
            <person name="Varghese N."/>
            <person name="Submissions S."/>
        </authorList>
    </citation>
    <scope>NUCLEOTIDE SEQUENCE [LARGE SCALE GENOMIC DNA]</scope>
    <source>
        <strain evidence="3 5">BS3652</strain>
    </source>
</reference>
<dbReference type="STRING" id="47884.SAMN04490203_4434"/>
<dbReference type="Proteomes" id="UP000036395">
    <property type="component" value="Unassembled WGS sequence"/>
</dbReference>
<evidence type="ECO:0000313" key="5">
    <source>
        <dbReference type="Proteomes" id="UP000183155"/>
    </source>
</evidence>
<gene>
    <name evidence="3" type="ORF">SAMN04490203_4434</name>
    <name evidence="2" type="ORF">TU78_21795</name>
</gene>
<protein>
    <recommendedName>
        <fullName evidence="6">Peptidase S1 domain-containing protein</fullName>
    </recommendedName>
</protein>
<sequence length="548" mass="60764">MNNKLQHLLLMTLVSVSLTATGAPPERPENTLPVGIVKLSDHPENRSRTWTGIGRLRGENTAFCTASLIDTRNAPLATATTPAYVITSHRCLNTRNFGEYTYAGGTRHNTSMQGTLFFNNFDNTLGDVKSYAFKRVAWQSDGGLNLAIIELDTTLSELMAKGIQPLKIAQRTPPAGTEILTLGIPEFSNLHAMHCTQLAPVDVASYPWVGAKVLGNQCADLTHGGLGGPVLSKFSNELISLVVANNHGANPDNKCLANAPCELRANTAHWRPDTHYTQPVSFLNQCFVEGKLAANTPACDLYKLTSVAVEPARQPPARVFEKGLTEKEAGPDTFDVGVTVDSPLYRYKYTHDAKACRDGSHYSQAMSAKDATINFTLNNQVGLHMLCIVGVESHEDRLTSAQFDAAKIITVERIEIQPQVPSLQIDRYRHYREQYVAHWNHNIPLLDHYKIKFGPYESTDCKTPEGYAELLDYEERPRDSGPWESIYPHKDHPTDASLILIKQTKEQLIDGYYSKIISSGENALTLCTVSYNLKKEPSQPRMDILRPL</sequence>
<dbReference type="OrthoDB" id="6968353at2"/>
<name>A0A0J6GCX0_PSETA</name>
<feature type="signal peptide" evidence="1">
    <location>
        <begin position="1"/>
        <end position="22"/>
    </location>
</feature>
<reference evidence="2 4" key="1">
    <citation type="submission" date="2015-02" db="EMBL/GenBank/DDBJ databases">
        <title>Pseudomonas helleri sp. nov. and Pseudomonas weihenstephanensis sp. nov., isolated from raw cows milk.</title>
        <authorList>
            <person name="von Neubeck M."/>
            <person name="Huptas C."/>
            <person name="Wenning M."/>
            <person name="Scherer S."/>
        </authorList>
    </citation>
    <scope>NUCLEOTIDE SEQUENCE [LARGE SCALE GENOMIC DNA]</scope>
    <source>
        <strain evidence="2 4">DSM 21104</strain>
    </source>
</reference>
<dbReference type="PATRIC" id="fig|47884.3.peg.280"/>
<accession>A0A0J6GCX0</accession>
<dbReference type="RefSeq" id="WP_048383958.1">
    <property type="nucleotide sequence ID" value="NZ_FNRS01000002.1"/>
</dbReference>
<organism evidence="2 4">
    <name type="scientific">Pseudomonas taetrolens</name>
    <dbReference type="NCBI Taxonomy" id="47884"/>
    <lineage>
        <taxon>Bacteria</taxon>
        <taxon>Pseudomonadati</taxon>
        <taxon>Pseudomonadota</taxon>
        <taxon>Gammaproteobacteria</taxon>
        <taxon>Pseudomonadales</taxon>
        <taxon>Pseudomonadaceae</taxon>
        <taxon>Pseudomonas</taxon>
    </lineage>
</organism>
<evidence type="ECO:0000313" key="2">
    <source>
        <dbReference type="EMBL" id="KMM82586.1"/>
    </source>
</evidence>
<keyword evidence="5" id="KW-1185">Reference proteome</keyword>
<proteinExistence type="predicted"/>
<dbReference type="InterPro" id="IPR009003">
    <property type="entry name" value="Peptidase_S1_PA"/>
</dbReference>
<dbReference type="Proteomes" id="UP000183155">
    <property type="component" value="Unassembled WGS sequence"/>
</dbReference>
<dbReference type="SUPFAM" id="SSF50494">
    <property type="entry name" value="Trypsin-like serine proteases"/>
    <property type="match status" value="1"/>
</dbReference>